<dbReference type="Proteomes" id="UP000265515">
    <property type="component" value="Unassembled WGS sequence"/>
</dbReference>
<reference evidence="1 2" key="1">
    <citation type="journal article" date="2018" name="Cell">
        <title>The Chara Genome: Secondary Complexity and Implications for Plant Terrestrialization.</title>
        <authorList>
            <person name="Nishiyama T."/>
            <person name="Sakayama H."/>
            <person name="Vries J.D."/>
            <person name="Buschmann H."/>
            <person name="Saint-Marcoux D."/>
            <person name="Ullrich K.K."/>
            <person name="Haas F.B."/>
            <person name="Vanderstraeten L."/>
            <person name="Becker D."/>
            <person name="Lang D."/>
            <person name="Vosolsobe S."/>
            <person name="Rombauts S."/>
            <person name="Wilhelmsson P.K.I."/>
            <person name="Janitza P."/>
            <person name="Kern R."/>
            <person name="Heyl A."/>
            <person name="Rumpler F."/>
            <person name="Villalobos L.I.A.C."/>
            <person name="Clay J.M."/>
            <person name="Skokan R."/>
            <person name="Toyoda A."/>
            <person name="Suzuki Y."/>
            <person name="Kagoshima H."/>
            <person name="Schijlen E."/>
            <person name="Tajeshwar N."/>
            <person name="Catarino B."/>
            <person name="Hetherington A.J."/>
            <person name="Saltykova A."/>
            <person name="Bonnot C."/>
            <person name="Breuninger H."/>
            <person name="Symeonidi A."/>
            <person name="Radhakrishnan G.V."/>
            <person name="Van Nieuwerburgh F."/>
            <person name="Deforce D."/>
            <person name="Chang C."/>
            <person name="Karol K.G."/>
            <person name="Hedrich R."/>
            <person name="Ulvskov P."/>
            <person name="Glockner G."/>
            <person name="Delwiche C.F."/>
            <person name="Petrasek J."/>
            <person name="Van de Peer Y."/>
            <person name="Friml J."/>
            <person name="Beilby M."/>
            <person name="Dolan L."/>
            <person name="Kohara Y."/>
            <person name="Sugano S."/>
            <person name="Fujiyama A."/>
            <person name="Delaux P.-M."/>
            <person name="Quint M."/>
            <person name="TheiBen G."/>
            <person name="Hagemann M."/>
            <person name="Harholt J."/>
            <person name="Dunand C."/>
            <person name="Zachgo S."/>
            <person name="Langdale J."/>
            <person name="Maumus F."/>
            <person name="Straeten D.V.D."/>
            <person name="Gould S.B."/>
            <person name="Rensing S.A."/>
        </authorList>
    </citation>
    <scope>NUCLEOTIDE SEQUENCE [LARGE SCALE GENOMIC DNA]</scope>
    <source>
        <strain evidence="1 2">S276</strain>
    </source>
</reference>
<dbReference type="Gramene" id="GBG46290">
    <property type="protein sequence ID" value="GBG46290"/>
    <property type="gene ID" value="CBR_g79689"/>
</dbReference>
<dbReference type="EMBL" id="BFEA01004104">
    <property type="protein sequence ID" value="GBG46290.1"/>
    <property type="molecule type" value="Genomic_DNA"/>
</dbReference>
<sequence>MHAVTTDGESTTEEKTSTISYKFKSEDTIAAGSCVLQAIRGELDTTNDAARAHHSFQVYFPELKLSATATDAEPIVDSLSTVFSEIKPVN</sequence>
<evidence type="ECO:0000313" key="2">
    <source>
        <dbReference type="Proteomes" id="UP000265515"/>
    </source>
</evidence>
<dbReference type="AlphaFoldDB" id="A0A388JKW3"/>
<comment type="caution">
    <text evidence="1">The sequence shown here is derived from an EMBL/GenBank/DDBJ whole genome shotgun (WGS) entry which is preliminary data.</text>
</comment>
<proteinExistence type="predicted"/>
<accession>A0A388JKW3</accession>
<gene>
    <name evidence="1" type="ORF">CBR_g79689</name>
</gene>
<organism evidence="1 2">
    <name type="scientific">Chara braunii</name>
    <name type="common">Braun's stonewort</name>
    <dbReference type="NCBI Taxonomy" id="69332"/>
    <lineage>
        <taxon>Eukaryota</taxon>
        <taxon>Viridiplantae</taxon>
        <taxon>Streptophyta</taxon>
        <taxon>Charophyceae</taxon>
        <taxon>Charales</taxon>
        <taxon>Characeae</taxon>
        <taxon>Chara</taxon>
    </lineage>
</organism>
<keyword evidence="2" id="KW-1185">Reference proteome</keyword>
<protein>
    <submittedName>
        <fullName evidence="1">Uncharacterized protein</fullName>
    </submittedName>
</protein>
<evidence type="ECO:0000313" key="1">
    <source>
        <dbReference type="EMBL" id="GBG46290.1"/>
    </source>
</evidence>
<name>A0A388JKW3_CHABU</name>